<dbReference type="Proteomes" id="UP001165065">
    <property type="component" value="Unassembled WGS sequence"/>
</dbReference>
<keyword evidence="3" id="KW-1185">Reference proteome</keyword>
<dbReference type="PANTHER" id="PTHR23092">
    <property type="entry name" value="POLY(A) RNA POLYMERASE"/>
    <property type="match status" value="1"/>
</dbReference>
<dbReference type="GO" id="GO:0031123">
    <property type="term" value="P:RNA 3'-end processing"/>
    <property type="evidence" value="ECO:0007669"/>
    <property type="project" value="TreeGrafter"/>
</dbReference>
<dbReference type="PANTHER" id="PTHR23092:SF15">
    <property type="entry name" value="INACTIVE NON-CANONICAL POLY(A) RNA POLYMERASE PROTEIN TRF4-2-RELATED"/>
    <property type="match status" value="1"/>
</dbReference>
<feature type="region of interest" description="Disordered" evidence="1">
    <location>
        <begin position="303"/>
        <end position="359"/>
    </location>
</feature>
<feature type="region of interest" description="Disordered" evidence="1">
    <location>
        <begin position="1"/>
        <end position="36"/>
    </location>
</feature>
<dbReference type="AlphaFoldDB" id="A0A9W7GEK1"/>
<proteinExistence type="predicted"/>
<dbReference type="EMBL" id="BRYA01000202">
    <property type="protein sequence ID" value="GMI43882.1"/>
    <property type="molecule type" value="Genomic_DNA"/>
</dbReference>
<comment type="caution">
    <text evidence="2">The sequence shown here is derived from an EMBL/GenBank/DDBJ whole genome shotgun (WGS) entry which is preliminary data.</text>
</comment>
<sequence length="696" mass="76247">MNRNKNGKGGKKGGKSNAYLKTSGGSGGGKLAERGGRVTTAALRDMSKVKGYNPIKQHKSVRPKIKDPRVSSYAENNNAVNEGFTTKPVVPFTTNPNELKPVSEMPWAHSQKLRTKNPDFDEFSVEILKFASYVIPNHSENIIRELLIAKVKELIQSHNQVGGEGVEILTFGSYASKGDVGLYSSDVDMIVKGAVERITGNREMLERGKEKSAENVKRKKEKLEKWRKIVGSGNEEKEEKLEELQDYEEFEEKEEKEQEEVKKKEVMFVAGSDSDDSDSDSEGEVAFEIDRGGGNVELVVTSRDADADADTEDAKQGGNLEVHMSSTKSSSAKGSPSPTAPSPTAPSPPPRMSKKEKDAIRKDVVKALRAIARKIAACRWCSSIECRSKAKVPIINFVTSFGVEGDVGCGGSMGVDTSDYSTKLVNQYPGVFEPLVLIMKMLLRQADLDKPFTGGIGSYKLYVMIAHHLEQESEGRKTLPPISAVFIAFLDRFRRGGKGELKTQSIIRASGGVAEFKGNFRISEVSAILARAWACTSMCIKVAAGYKGKGFSYIACLVDHAFLRRERNTSIRKAQKAISTDVMETRKFEPKPVPPDEGNVKEKNNKTPAPKSPNAKVVAHKFTHPGKTSKEGRKKKRARAADLIDSPTQQQPNGGAKKRKGAAGSDLNPINVDKDANQLVRGYGYASASEFYQSER</sequence>
<accession>A0A9W7GEK1</accession>
<feature type="region of interest" description="Disordered" evidence="1">
    <location>
        <begin position="573"/>
        <end position="675"/>
    </location>
</feature>
<feature type="compositionally biased region" description="Pro residues" evidence="1">
    <location>
        <begin position="338"/>
        <end position="351"/>
    </location>
</feature>
<evidence type="ECO:0008006" key="4">
    <source>
        <dbReference type="Google" id="ProtNLM"/>
    </source>
</evidence>
<evidence type="ECO:0000313" key="3">
    <source>
        <dbReference type="Proteomes" id="UP001165065"/>
    </source>
</evidence>
<dbReference type="SUPFAM" id="SSF81631">
    <property type="entry name" value="PAP/OAS1 substrate-binding domain"/>
    <property type="match status" value="1"/>
</dbReference>
<dbReference type="OrthoDB" id="49257at2759"/>
<feature type="compositionally biased region" description="Basic residues" evidence="1">
    <location>
        <begin position="1"/>
        <end position="14"/>
    </location>
</feature>
<dbReference type="InterPro" id="IPR043519">
    <property type="entry name" value="NT_sf"/>
</dbReference>
<dbReference type="SUPFAM" id="SSF81301">
    <property type="entry name" value="Nucleotidyltransferase"/>
    <property type="match status" value="1"/>
</dbReference>
<name>A0A9W7GEK1_9STRA</name>
<feature type="region of interest" description="Disordered" evidence="1">
    <location>
        <begin position="49"/>
        <end position="69"/>
    </location>
</feature>
<protein>
    <recommendedName>
        <fullName evidence="4">Polymerase nucleotidyl transferase domain-containing protein</fullName>
    </recommendedName>
</protein>
<evidence type="ECO:0000256" key="1">
    <source>
        <dbReference type="SAM" id="MobiDB-lite"/>
    </source>
</evidence>
<dbReference type="GO" id="GO:0043634">
    <property type="term" value="P:polyadenylation-dependent ncRNA catabolic process"/>
    <property type="evidence" value="ECO:0007669"/>
    <property type="project" value="TreeGrafter"/>
</dbReference>
<feature type="compositionally biased region" description="Low complexity" evidence="1">
    <location>
        <begin position="325"/>
        <end position="337"/>
    </location>
</feature>
<gene>
    <name evidence="2" type="ORF">TrCOL_g9131</name>
</gene>
<dbReference type="GO" id="GO:1990817">
    <property type="term" value="F:poly(A) RNA polymerase activity"/>
    <property type="evidence" value="ECO:0007669"/>
    <property type="project" value="InterPro"/>
</dbReference>
<dbReference type="GO" id="GO:0003729">
    <property type="term" value="F:mRNA binding"/>
    <property type="evidence" value="ECO:0007669"/>
    <property type="project" value="TreeGrafter"/>
</dbReference>
<dbReference type="GO" id="GO:0005730">
    <property type="term" value="C:nucleolus"/>
    <property type="evidence" value="ECO:0007669"/>
    <property type="project" value="TreeGrafter"/>
</dbReference>
<organism evidence="2 3">
    <name type="scientific">Triparma columacea</name>
    <dbReference type="NCBI Taxonomy" id="722753"/>
    <lineage>
        <taxon>Eukaryota</taxon>
        <taxon>Sar</taxon>
        <taxon>Stramenopiles</taxon>
        <taxon>Ochrophyta</taxon>
        <taxon>Bolidophyceae</taxon>
        <taxon>Parmales</taxon>
        <taxon>Triparmaceae</taxon>
        <taxon>Triparma</taxon>
    </lineage>
</organism>
<evidence type="ECO:0000313" key="2">
    <source>
        <dbReference type="EMBL" id="GMI43882.1"/>
    </source>
</evidence>
<reference evidence="3" key="1">
    <citation type="journal article" date="2023" name="Commun. Biol.">
        <title>Genome analysis of Parmales, the sister group of diatoms, reveals the evolutionary specialization of diatoms from phago-mixotrophs to photoautotrophs.</title>
        <authorList>
            <person name="Ban H."/>
            <person name="Sato S."/>
            <person name="Yoshikawa S."/>
            <person name="Yamada K."/>
            <person name="Nakamura Y."/>
            <person name="Ichinomiya M."/>
            <person name="Sato N."/>
            <person name="Blanc-Mathieu R."/>
            <person name="Endo H."/>
            <person name="Kuwata A."/>
            <person name="Ogata H."/>
        </authorList>
    </citation>
    <scope>NUCLEOTIDE SEQUENCE [LARGE SCALE GENOMIC DNA]</scope>
</reference>
<feature type="region of interest" description="Disordered" evidence="1">
    <location>
        <begin position="248"/>
        <end position="291"/>
    </location>
</feature>
<dbReference type="GO" id="GO:0031499">
    <property type="term" value="C:TRAMP complex"/>
    <property type="evidence" value="ECO:0007669"/>
    <property type="project" value="TreeGrafter"/>
</dbReference>
<dbReference type="InterPro" id="IPR045862">
    <property type="entry name" value="Trf4-like"/>
</dbReference>
<feature type="compositionally biased region" description="Acidic residues" evidence="1">
    <location>
        <begin position="273"/>
        <end position="287"/>
    </location>
</feature>
<dbReference type="Gene3D" id="1.10.1410.10">
    <property type="match status" value="1"/>
</dbReference>
<feature type="compositionally biased region" description="Basic and acidic residues" evidence="1">
    <location>
        <begin position="253"/>
        <end position="266"/>
    </location>
</feature>